<accession>A0A7M5UMC3</accession>
<feature type="region of interest" description="Disordered" evidence="1">
    <location>
        <begin position="1"/>
        <end position="24"/>
    </location>
</feature>
<sequence length="749" mass="84418">MSLSKNLTVEPREDEPSHSDNMTSISHSLENAEPVQTNAQILLTQDGIVWAPGETLMLTQDEIQSLHESGVAHIRQNESGTEYGLKVNADRSLNSDDEQRIPCSVESCVVADTFTIEPPVIESRQEINYANNLTQFQVQMSIGDMNHLQKITNENVLMSQAVIHDDSMRKQGFLSPNTSMQRAKNDIVGESKQFLSNDSSNIISEDRNDLFIKNELRESKQHIDKSKGNVKSECSSSRVAKKEVTVDGTSDAMTSIVYMHLADDDSEEMVTQQTDHAIDMQKCNQKEEFLNDASIKSNSAESIVSKTDASHGTYINVDKSNLRTLAPRLQTLPLYAGAHASLGIGKSLLKPINYPSNTVPLLESGQFFEVLGRCTHCFRFSRTISYCRSEKNHREPKANVCGDCEQLGLSTVVCRRKRNHTAPNAQPLNIVINTALQIPDNVKQLCMRNYLPSCFAELHSIVIHHADITFVAPRRKSCPADEEQSTTDKVANMRKPTDYARGYLYPYTPERWKQWLKDFSTETGTNYRIRTGKRVNKKMDHHGLANHNGNIISYSTIETQLYNCALGGRPRKRKHVESIPKRKERESKLIGCSAVIHTRLLETKDGWKSLEVTVPKLSAHLPFHDPKESVEDESIVQTIDHFNPPLNSPSNENLTTTEFFDIDVQTSKMTTVNEKETLMNETRKNIKQLLLTSASLIDSIDNPNVLEDIQVQSQDFFENIFKEAKSAKKMKRSRNSNSKVSISNESDID</sequence>
<dbReference type="AlphaFoldDB" id="A0A7M5UMC3"/>
<evidence type="ECO:0000313" key="2">
    <source>
        <dbReference type="EnsemblMetazoa" id="CLYHEMP012289.1"/>
    </source>
</evidence>
<proteinExistence type="predicted"/>
<reference evidence="2" key="1">
    <citation type="submission" date="2021-01" db="UniProtKB">
        <authorList>
            <consortium name="EnsemblMetazoa"/>
        </authorList>
    </citation>
    <scope>IDENTIFICATION</scope>
</reference>
<evidence type="ECO:0000313" key="3">
    <source>
        <dbReference type="Proteomes" id="UP000594262"/>
    </source>
</evidence>
<evidence type="ECO:0000256" key="1">
    <source>
        <dbReference type="SAM" id="MobiDB-lite"/>
    </source>
</evidence>
<keyword evidence="3" id="KW-1185">Reference proteome</keyword>
<dbReference type="OrthoDB" id="6021703at2759"/>
<dbReference type="EnsemblMetazoa" id="CLYHEMT012289.1">
    <property type="protein sequence ID" value="CLYHEMP012289.1"/>
    <property type="gene ID" value="CLYHEMG012289"/>
</dbReference>
<feature type="region of interest" description="Disordered" evidence="1">
    <location>
        <begin position="727"/>
        <end position="749"/>
    </location>
</feature>
<organism evidence="2 3">
    <name type="scientific">Clytia hemisphaerica</name>
    <dbReference type="NCBI Taxonomy" id="252671"/>
    <lineage>
        <taxon>Eukaryota</taxon>
        <taxon>Metazoa</taxon>
        <taxon>Cnidaria</taxon>
        <taxon>Hydrozoa</taxon>
        <taxon>Hydroidolina</taxon>
        <taxon>Leptothecata</taxon>
        <taxon>Obeliida</taxon>
        <taxon>Clytiidae</taxon>
        <taxon>Clytia</taxon>
    </lineage>
</organism>
<dbReference type="GeneID" id="136814768"/>
<dbReference type="RefSeq" id="XP_066927290.1">
    <property type="nucleotide sequence ID" value="XM_067071189.1"/>
</dbReference>
<name>A0A7M5UMC3_9CNID</name>
<protein>
    <submittedName>
        <fullName evidence="2">Uncharacterized protein</fullName>
    </submittedName>
</protein>
<dbReference type="Proteomes" id="UP000594262">
    <property type="component" value="Unplaced"/>
</dbReference>